<reference evidence="2 3" key="1">
    <citation type="submission" date="2019-07" db="EMBL/GenBank/DDBJ databases">
        <title>Whole genome shotgun sequence of Sporosarcina luteola NBRC 105378.</title>
        <authorList>
            <person name="Hosoyama A."/>
            <person name="Uohara A."/>
            <person name="Ohji S."/>
            <person name="Ichikawa N."/>
        </authorList>
    </citation>
    <scope>NUCLEOTIDE SEQUENCE [LARGE SCALE GENOMIC DNA]</scope>
    <source>
        <strain evidence="2 3">NBRC 105378</strain>
    </source>
</reference>
<evidence type="ECO:0000313" key="2">
    <source>
        <dbReference type="EMBL" id="GEN84002.1"/>
    </source>
</evidence>
<proteinExistence type="predicted"/>
<evidence type="ECO:0008006" key="4">
    <source>
        <dbReference type="Google" id="ProtNLM"/>
    </source>
</evidence>
<keyword evidence="1" id="KW-0472">Membrane</keyword>
<organism evidence="2 3">
    <name type="scientific">Sporosarcina luteola</name>
    <dbReference type="NCBI Taxonomy" id="582850"/>
    <lineage>
        <taxon>Bacteria</taxon>
        <taxon>Bacillati</taxon>
        <taxon>Bacillota</taxon>
        <taxon>Bacilli</taxon>
        <taxon>Bacillales</taxon>
        <taxon>Caryophanaceae</taxon>
        <taxon>Sporosarcina</taxon>
    </lineage>
</organism>
<keyword evidence="1" id="KW-1133">Transmembrane helix</keyword>
<gene>
    <name evidence="2" type="ORF">SLU01_23140</name>
</gene>
<sequence length="266" mass="30978">MIIYLITSFLFYFIRMMTIAVNSRQLRNFKVVEAGRVLGIILGLGVSVFLIVLFALKPVRLLFIKTFGFLFGGIFTLFGKAMEPIIEYFKSGSERFIEENLEELESIPDPEMQDELTTFGATSSIFEYSTLAIALAVLIAVVIILIRKKKNGRLGEKQEAYSFSFKGKKENETNQQSMLYDYSSARDEVRKSFEQFEKEAQTFKFNRLHGETVKEWFQRMGWEQNDNILSTYNDVRYGSRVPSEREHNLFIQSLERIKESFFKKDV</sequence>
<feature type="transmembrane region" description="Helical" evidence="1">
    <location>
        <begin position="63"/>
        <end position="82"/>
    </location>
</feature>
<protein>
    <recommendedName>
        <fullName evidence="4">DUF4129 domain-containing protein</fullName>
    </recommendedName>
</protein>
<dbReference type="Proteomes" id="UP000321901">
    <property type="component" value="Unassembled WGS sequence"/>
</dbReference>
<accession>A0A511Z969</accession>
<keyword evidence="1" id="KW-0812">Transmembrane</keyword>
<dbReference type="EMBL" id="BJYL01000031">
    <property type="protein sequence ID" value="GEN84002.1"/>
    <property type="molecule type" value="Genomic_DNA"/>
</dbReference>
<keyword evidence="3" id="KW-1185">Reference proteome</keyword>
<feature type="transmembrane region" description="Helical" evidence="1">
    <location>
        <begin position="38"/>
        <end position="56"/>
    </location>
</feature>
<feature type="transmembrane region" description="Helical" evidence="1">
    <location>
        <begin position="125"/>
        <end position="146"/>
    </location>
</feature>
<comment type="caution">
    <text evidence="2">The sequence shown here is derived from an EMBL/GenBank/DDBJ whole genome shotgun (WGS) entry which is preliminary data.</text>
</comment>
<evidence type="ECO:0000313" key="3">
    <source>
        <dbReference type="Proteomes" id="UP000321901"/>
    </source>
</evidence>
<evidence type="ECO:0000256" key="1">
    <source>
        <dbReference type="SAM" id="Phobius"/>
    </source>
</evidence>
<dbReference type="AlphaFoldDB" id="A0A511Z969"/>
<name>A0A511Z969_9BACL</name>